<dbReference type="RefSeq" id="WP_162362496.1">
    <property type="nucleotide sequence ID" value="NZ_CP047591.1"/>
</dbReference>
<evidence type="ECO:0000313" key="4">
    <source>
        <dbReference type="Proteomes" id="UP000463883"/>
    </source>
</evidence>
<dbReference type="Proteomes" id="UP000463883">
    <property type="component" value="Chromosome"/>
</dbReference>
<evidence type="ECO:0000256" key="2">
    <source>
        <dbReference type="SAM" id="SignalP"/>
    </source>
</evidence>
<reference evidence="3 4" key="1">
    <citation type="submission" date="2020-01" db="EMBL/GenBank/DDBJ databases">
        <title>Genomic analysis of Aminipila sp. CBA3637.</title>
        <authorList>
            <person name="Kim Y.B."/>
            <person name="Roh S.W."/>
        </authorList>
    </citation>
    <scope>NUCLEOTIDE SEQUENCE [LARGE SCALE GENOMIC DNA]</scope>
    <source>
        <strain evidence="3 4">CBA3637</strain>
    </source>
</reference>
<keyword evidence="2" id="KW-0732">Signal</keyword>
<gene>
    <name evidence="3" type="ORF">Ami3637_10240</name>
</gene>
<feature type="compositionally biased region" description="Polar residues" evidence="1">
    <location>
        <begin position="81"/>
        <end position="99"/>
    </location>
</feature>
<dbReference type="PROSITE" id="PS51257">
    <property type="entry name" value="PROKAR_LIPOPROTEIN"/>
    <property type="match status" value="1"/>
</dbReference>
<proteinExistence type="predicted"/>
<organism evidence="3 4">
    <name type="scientific">Aminipila terrae</name>
    <dbReference type="NCBI Taxonomy" id="2697030"/>
    <lineage>
        <taxon>Bacteria</taxon>
        <taxon>Bacillati</taxon>
        <taxon>Bacillota</taxon>
        <taxon>Clostridia</taxon>
        <taxon>Peptostreptococcales</taxon>
        <taxon>Anaerovoracaceae</taxon>
        <taxon>Aminipila</taxon>
    </lineage>
</organism>
<dbReference type="KEGG" id="amic:Ami3637_10240"/>
<evidence type="ECO:0000256" key="1">
    <source>
        <dbReference type="SAM" id="MobiDB-lite"/>
    </source>
</evidence>
<evidence type="ECO:0000313" key="3">
    <source>
        <dbReference type="EMBL" id="QHI72729.1"/>
    </source>
</evidence>
<name>A0A6P1MDH3_9FIRM</name>
<accession>A0A6P1MDH3</accession>
<sequence length="202" mass="20954">MKKITICFLIGFLIAALSLTACGSTAVKETGKNSKASVQSENEQTLQYGQIKSIKDNKITLALGTANPTEPPQGKKEQAPDGQTPSAVQAPSDGQNPSDGENPPGKPDDQNAPGGQPPEKPDGQNPPDGQIPPADEKAAPSEKSNITLTDETLTININDSTKIGYMKNSTSSAAISDLSVGTTIAVSLSDDGKTAKQILIIK</sequence>
<feature type="region of interest" description="Disordered" evidence="1">
    <location>
        <begin position="57"/>
        <end position="147"/>
    </location>
</feature>
<protein>
    <recommendedName>
        <fullName evidence="5">DUF5666 domain-containing protein</fullName>
    </recommendedName>
</protein>
<feature type="signal peptide" evidence="2">
    <location>
        <begin position="1"/>
        <end position="23"/>
    </location>
</feature>
<dbReference type="EMBL" id="CP047591">
    <property type="protein sequence ID" value="QHI72729.1"/>
    <property type="molecule type" value="Genomic_DNA"/>
</dbReference>
<evidence type="ECO:0008006" key="5">
    <source>
        <dbReference type="Google" id="ProtNLM"/>
    </source>
</evidence>
<dbReference type="AlphaFoldDB" id="A0A6P1MDH3"/>
<keyword evidence="4" id="KW-1185">Reference proteome</keyword>
<feature type="chain" id="PRO_5039548913" description="DUF5666 domain-containing protein" evidence="2">
    <location>
        <begin position="24"/>
        <end position="202"/>
    </location>
</feature>